<accession>A0ACD5EY28</accession>
<dbReference type="EMBL" id="CP171855">
    <property type="protein sequence ID" value="XKM44092.1"/>
    <property type="molecule type" value="Genomic_DNA"/>
</dbReference>
<evidence type="ECO:0000313" key="1">
    <source>
        <dbReference type="EMBL" id="XKM44092.1"/>
    </source>
</evidence>
<proteinExistence type="predicted"/>
<geneLocation type="plasmid" evidence="1 2">
    <name>unnamed4</name>
</geneLocation>
<dbReference type="Proteomes" id="UP000078465">
    <property type="component" value="Plasmid unnamed4"/>
</dbReference>
<organism evidence="1 2">
    <name type="scientific">Rhizobium ruizarguesonis</name>
    <dbReference type="NCBI Taxonomy" id="2081791"/>
    <lineage>
        <taxon>Bacteria</taxon>
        <taxon>Pseudomonadati</taxon>
        <taxon>Pseudomonadota</taxon>
        <taxon>Alphaproteobacteria</taxon>
        <taxon>Hyphomicrobiales</taxon>
        <taxon>Rhizobiaceae</taxon>
        <taxon>Rhizobium/Agrobacterium group</taxon>
        <taxon>Rhizobium</taxon>
    </lineage>
</organism>
<gene>
    <name evidence="1" type="ORF">A4U53_042175</name>
</gene>
<keyword evidence="1" id="KW-0614">Plasmid</keyword>
<protein>
    <submittedName>
        <fullName evidence="1">Uncharacterized protein</fullName>
    </submittedName>
</protein>
<evidence type="ECO:0000313" key="2">
    <source>
        <dbReference type="Proteomes" id="UP000078465"/>
    </source>
</evidence>
<name>A0ACD5EY28_9HYPH</name>
<sequence length="46" mass="5468">MKATFFATSLDESMSRKTVLRFCDNDMRKNKDLKRDKQNLNDRDAL</sequence>
<reference evidence="1" key="1">
    <citation type="submission" date="2024-10" db="EMBL/GenBank/DDBJ databases">
        <title>Strain of Rhizobium-related bacteria isolated fromm roots of Vavilovia formosa.</title>
        <authorList>
            <person name="Kimeklis A."/>
            <person name="Afonin A."/>
        </authorList>
    </citation>
    <scope>NUCLEOTIDE SEQUENCE</scope>
    <source>
        <strain evidence="1">Vaf-46</strain>
    </source>
</reference>